<evidence type="ECO:0000313" key="2">
    <source>
        <dbReference type="Proteomes" id="UP001054252"/>
    </source>
</evidence>
<name>A0AAV5IMQ2_9ROSI</name>
<accession>A0AAV5IMQ2</accession>
<proteinExistence type="predicted"/>
<keyword evidence="2" id="KW-1185">Reference proteome</keyword>
<dbReference type="AlphaFoldDB" id="A0AAV5IMQ2"/>
<protein>
    <submittedName>
        <fullName evidence="1">Uncharacterized protein</fullName>
    </submittedName>
</protein>
<comment type="caution">
    <text evidence="1">The sequence shown here is derived from an EMBL/GenBank/DDBJ whole genome shotgun (WGS) entry which is preliminary data.</text>
</comment>
<evidence type="ECO:0000313" key="1">
    <source>
        <dbReference type="EMBL" id="GKU99423.1"/>
    </source>
</evidence>
<organism evidence="1 2">
    <name type="scientific">Rubroshorea leprosula</name>
    <dbReference type="NCBI Taxonomy" id="152421"/>
    <lineage>
        <taxon>Eukaryota</taxon>
        <taxon>Viridiplantae</taxon>
        <taxon>Streptophyta</taxon>
        <taxon>Embryophyta</taxon>
        <taxon>Tracheophyta</taxon>
        <taxon>Spermatophyta</taxon>
        <taxon>Magnoliopsida</taxon>
        <taxon>eudicotyledons</taxon>
        <taxon>Gunneridae</taxon>
        <taxon>Pentapetalae</taxon>
        <taxon>rosids</taxon>
        <taxon>malvids</taxon>
        <taxon>Malvales</taxon>
        <taxon>Dipterocarpaceae</taxon>
        <taxon>Rubroshorea</taxon>
    </lineage>
</organism>
<gene>
    <name evidence="1" type="ORF">SLEP1_g12276</name>
</gene>
<dbReference type="Proteomes" id="UP001054252">
    <property type="component" value="Unassembled WGS sequence"/>
</dbReference>
<dbReference type="EMBL" id="BPVZ01000014">
    <property type="protein sequence ID" value="GKU99423.1"/>
    <property type="molecule type" value="Genomic_DNA"/>
</dbReference>
<sequence length="35" mass="4040">MIKFYNCSNIVNLPIHSSLQDHDSFLESIFNLQNG</sequence>
<reference evidence="1 2" key="1">
    <citation type="journal article" date="2021" name="Commun. Biol.">
        <title>The genome of Shorea leprosula (Dipterocarpaceae) highlights the ecological relevance of drought in aseasonal tropical rainforests.</title>
        <authorList>
            <person name="Ng K.K.S."/>
            <person name="Kobayashi M.J."/>
            <person name="Fawcett J.A."/>
            <person name="Hatakeyama M."/>
            <person name="Paape T."/>
            <person name="Ng C.H."/>
            <person name="Ang C.C."/>
            <person name="Tnah L.H."/>
            <person name="Lee C.T."/>
            <person name="Nishiyama T."/>
            <person name="Sese J."/>
            <person name="O'Brien M.J."/>
            <person name="Copetti D."/>
            <person name="Mohd Noor M.I."/>
            <person name="Ong R.C."/>
            <person name="Putra M."/>
            <person name="Sireger I.Z."/>
            <person name="Indrioko S."/>
            <person name="Kosugi Y."/>
            <person name="Izuno A."/>
            <person name="Isagi Y."/>
            <person name="Lee S.L."/>
            <person name="Shimizu K.K."/>
        </authorList>
    </citation>
    <scope>NUCLEOTIDE SEQUENCE [LARGE SCALE GENOMIC DNA]</scope>
    <source>
        <strain evidence="1">214</strain>
    </source>
</reference>